<gene>
    <name evidence="3" type="ORF">MAR_020987</name>
</gene>
<name>A0ABY7EA45_MYAAR</name>
<evidence type="ECO:0000313" key="3">
    <source>
        <dbReference type="EMBL" id="WAR05618.1"/>
    </source>
</evidence>
<keyword evidence="2" id="KW-1133">Transmembrane helix</keyword>
<evidence type="ECO:0000256" key="2">
    <source>
        <dbReference type="SAM" id="Phobius"/>
    </source>
</evidence>
<feature type="region of interest" description="Disordered" evidence="1">
    <location>
        <begin position="94"/>
        <end position="135"/>
    </location>
</feature>
<feature type="compositionally biased region" description="Pro residues" evidence="1">
    <location>
        <begin position="118"/>
        <end position="135"/>
    </location>
</feature>
<evidence type="ECO:0000256" key="1">
    <source>
        <dbReference type="SAM" id="MobiDB-lite"/>
    </source>
</evidence>
<accession>A0ABY7EA45</accession>
<keyword evidence="2" id="KW-0812">Transmembrane</keyword>
<protein>
    <submittedName>
        <fullName evidence="3">Uncharacterized protein</fullName>
    </submittedName>
</protein>
<dbReference type="Proteomes" id="UP001164746">
    <property type="component" value="Chromosome 5"/>
</dbReference>
<reference evidence="3" key="1">
    <citation type="submission" date="2022-11" db="EMBL/GenBank/DDBJ databases">
        <title>Centuries of genome instability and evolution in soft-shell clam transmissible cancer (bioRxiv).</title>
        <authorList>
            <person name="Hart S.F.M."/>
            <person name="Yonemitsu M.A."/>
            <person name="Giersch R.M."/>
            <person name="Beal B.F."/>
            <person name="Arriagada G."/>
            <person name="Davis B.W."/>
            <person name="Ostrander E.A."/>
            <person name="Goff S.P."/>
            <person name="Metzger M.J."/>
        </authorList>
    </citation>
    <scope>NUCLEOTIDE SEQUENCE</scope>
    <source>
        <strain evidence="3">MELC-2E11</strain>
        <tissue evidence="3">Siphon/mantle</tissue>
    </source>
</reference>
<keyword evidence="2" id="KW-0472">Membrane</keyword>
<sequence length="135" mass="14457">MTFEEAERFNRTLALQRYKSLAILMYVLSVGLLVIGVTAVIKYPVSGVGTPYYGGCFIVGCLALIYALVCSYIAFKGADDTNNGTSKKEVVHALGVHSPPPPNYPVGGVYDKSEHPFPSAPPSPSCPPPSYDSLK</sequence>
<dbReference type="EMBL" id="CP111016">
    <property type="protein sequence ID" value="WAR05618.1"/>
    <property type="molecule type" value="Genomic_DNA"/>
</dbReference>
<proteinExistence type="predicted"/>
<evidence type="ECO:0000313" key="4">
    <source>
        <dbReference type="Proteomes" id="UP001164746"/>
    </source>
</evidence>
<feature type="transmembrane region" description="Helical" evidence="2">
    <location>
        <begin position="21"/>
        <end position="40"/>
    </location>
</feature>
<organism evidence="3 4">
    <name type="scientific">Mya arenaria</name>
    <name type="common">Soft-shell clam</name>
    <dbReference type="NCBI Taxonomy" id="6604"/>
    <lineage>
        <taxon>Eukaryota</taxon>
        <taxon>Metazoa</taxon>
        <taxon>Spiralia</taxon>
        <taxon>Lophotrochozoa</taxon>
        <taxon>Mollusca</taxon>
        <taxon>Bivalvia</taxon>
        <taxon>Autobranchia</taxon>
        <taxon>Heteroconchia</taxon>
        <taxon>Euheterodonta</taxon>
        <taxon>Imparidentia</taxon>
        <taxon>Neoheterodontei</taxon>
        <taxon>Myida</taxon>
        <taxon>Myoidea</taxon>
        <taxon>Myidae</taxon>
        <taxon>Mya</taxon>
    </lineage>
</organism>
<feature type="transmembrane region" description="Helical" evidence="2">
    <location>
        <begin position="52"/>
        <end position="75"/>
    </location>
</feature>
<keyword evidence="4" id="KW-1185">Reference proteome</keyword>